<proteinExistence type="predicted"/>
<dbReference type="CDD" id="cd01948">
    <property type="entry name" value="EAL"/>
    <property type="match status" value="1"/>
</dbReference>
<dbReference type="AlphaFoldDB" id="A0AAW4VS62"/>
<dbReference type="InterPro" id="IPR029787">
    <property type="entry name" value="Nucleotide_cyclase"/>
</dbReference>
<dbReference type="SUPFAM" id="SSF55073">
    <property type="entry name" value="Nucleotide cyclase"/>
    <property type="match status" value="1"/>
</dbReference>
<dbReference type="InterPro" id="IPR013655">
    <property type="entry name" value="PAS_fold_3"/>
</dbReference>
<dbReference type="Gene3D" id="3.30.70.270">
    <property type="match status" value="1"/>
</dbReference>
<dbReference type="RefSeq" id="WP_227279415.1">
    <property type="nucleotide sequence ID" value="NZ_JAJDKR010000009.1"/>
</dbReference>
<evidence type="ECO:0000259" key="1">
    <source>
        <dbReference type="PROSITE" id="PS50883"/>
    </source>
</evidence>
<dbReference type="Pfam" id="PF08447">
    <property type="entry name" value="PAS_3"/>
    <property type="match status" value="1"/>
</dbReference>
<dbReference type="InterPro" id="IPR001633">
    <property type="entry name" value="EAL_dom"/>
</dbReference>
<dbReference type="PANTHER" id="PTHR33121:SF70">
    <property type="entry name" value="SIGNALING PROTEIN YKOW"/>
    <property type="match status" value="1"/>
</dbReference>
<evidence type="ECO:0000313" key="4">
    <source>
        <dbReference type="Proteomes" id="UP001198439"/>
    </source>
</evidence>
<dbReference type="InterPro" id="IPR035965">
    <property type="entry name" value="PAS-like_dom_sf"/>
</dbReference>
<dbReference type="InterPro" id="IPR000160">
    <property type="entry name" value="GGDEF_dom"/>
</dbReference>
<dbReference type="PROSITE" id="PS50887">
    <property type="entry name" value="GGDEF"/>
    <property type="match status" value="1"/>
</dbReference>
<dbReference type="EMBL" id="JAJDKZ010000010">
    <property type="protein sequence ID" value="MCB8609955.1"/>
    <property type="molecule type" value="Genomic_DNA"/>
</dbReference>
<feature type="domain" description="GGDEF" evidence="2">
    <location>
        <begin position="157"/>
        <end position="290"/>
    </location>
</feature>
<dbReference type="Proteomes" id="UP001198439">
    <property type="component" value="Unassembled WGS sequence"/>
</dbReference>
<sequence length="559" mass="65302">MNKLNDEIQSYRRMIAVLDQCIDDYLFVIDIENDSCYISPHAEVRFKMENHEFKNPIEKFKEFIYYKDYDLVMEDLDLIFTGKKEFHNLQYRWLSKAGKAIWINCRGSAIYDENHQIKYLVGCINEIGKKQIADNVSGLLGETSFKNLIIPIQDDMHRGFVLRLGIDNFKNINENYGLKYGDEILKQTGNCIKEHLLNHQKLYRVVSDEFIILDLFGDKRDAKNLYNCIRDSITAYVESINYEVYYTLSAGALCFEENPTASYTEIMKWTEFGLSKAKKDGKNMCYVFKTEDYRKFQRKSELIKCLHQAVDHDFVGFEVHFQPIVQVDKNRITSLEALLRFECDTFGKVTPYEFIPLLEESNLIIPVGKWVLEQSIQAVCSLKPFIPDLKVHVNISYVQVLKTPILKDILNIINRYDIEKNQLVVELTESGFIESDASFTNFCKNLKENNIQLALDDFGTGYSNFHYLYNLKPNCIKIDRGLMQNALSNDYENLLLKHMVDMSHSVGVKMCIEGVETEIELHKIMNMEIDYIQGYYYSRPCSLDDLKYKLENHLIIKEA</sequence>
<dbReference type="NCBIfam" id="TIGR00254">
    <property type="entry name" value="GGDEF"/>
    <property type="match status" value="1"/>
</dbReference>
<feature type="domain" description="EAL" evidence="1">
    <location>
        <begin position="299"/>
        <end position="554"/>
    </location>
</feature>
<comment type="caution">
    <text evidence="3">The sequence shown here is derived from an EMBL/GenBank/DDBJ whole genome shotgun (WGS) entry which is preliminary data.</text>
</comment>
<dbReference type="PANTHER" id="PTHR33121">
    <property type="entry name" value="CYCLIC DI-GMP PHOSPHODIESTERASE PDEF"/>
    <property type="match status" value="1"/>
</dbReference>
<dbReference type="SUPFAM" id="SSF55785">
    <property type="entry name" value="PYP-like sensor domain (PAS domain)"/>
    <property type="match status" value="1"/>
</dbReference>
<evidence type="ECO:0000259" key="2">
    <source>
        <dbReference type="PROSITE" id="PS50887"/>
    </source>
</evidence>
<accession>A0AAW4VS62</accession>
<dbReference type="Pfam" id="PF00563">
    <property type="entry name" value="EAL"/>
    <property type="match status" value="1"/>
</dbReference>
<dbReference type="CDD" id="cd01949">
    <property type="entry name" value="GGDEF"/>
    <property type="match status" value="1"/>
</dbReference>
<dbReference type="SMART" id="SM00052">
    <property type="entry name" value="EAL"/>
    <property type="match status" value="1"/>
</dbReference>
<dbReference type="Gene3D" id="3.20.20.450">
    <property type="entry name" value="EAL domain"/>
    <property type="match status" value="1"/>
</dbReference>
<dbReference type="GO" id="GO:0071111">
    <property type="term" value="F:cyclic-guanylate-specific phosphodiesterase activity"/>
    <property type="evidence" value="ECO:0007669"/>
    <property type="project" value="InterPro"/>
</dbReference>
<organism evidence="3 4">
    <name type="scientific">Faecalibacillus faecis</name>
    <dbReference type="NCBI Taxonomy" id="1982628"/>
    <lineage>
        <taxon>Bacteria</taxon>
        <taxon>Bacillati</taxon>
        <taxon>Bacillota</taxon>
        <taxon>Erysipelotrichia</taxon>
        <taxon>Erysipelotrichales</taxon>
        <taxon>Coprobacillaceae</taxon>
        <taxon>Faecalibacillus</taxon>
    </lineage>
</organism>
<dbReference type="PROSITE" id="PS50883">
    <property type="entry name" value="EAL"/>
    <property type="match status" value="1"/>
</dbReference>
<name>A0AAW4VS62_9FIRM</name>
<dbReference type="SMART" id="SM00267">
    <property type="entry name" value="GGDEF"/>
    <property type="match status" value="1"/>
</dbReference>
<evidence type="ECO:0000313" key="3">
    <source>
        <dbReference type="EMBL" id="MCB8609955.1"/>
    </source>
</evidence>
<protein>
    <submittedName>
        <fullName evidence="3">GGDEF and EAL domain-containing protein</fullName>
    </submittedName>
</protein>
<reference evidence="3" key="1">
    <citation type="submission" date="2021-10" db="EMBL/GenBank/DDBJ databases">
        <title>Collection of gut derived symbiotic bacterial strains cultured from healthy donors.</title>
        <authorList>
            <person name="Lin H."/>
            <person name="Littmann E."/>
            <person name="Kohout C."/>
            <person name="Pamer E.G."/>
        </authorList>
    </citation>
    <scope>NUCLEOTIDE SEQUENCE</scope>
    <source>
        <strain evidence="3">DFI.4.48</strain>
    </source>
</reference>
<gene>
    <name evidence="3" type="ORF">LJD69_05035</name>
</gene>
<dbReference type="Pfam" id="PF00990">
    <property type="entry name" value="GGDEF"/>
    <property type="match status" value="1"/>
</dbReference>
<dbReference type="InterPro" id="IPR050706">
    <property type="entry name" value="Cyclic-di-GMP_PDE-like"/>
</dbReference>
<dbReference type="InterPro" id="IPR035919">
    <property type="entry name" value="EAL_sf"/>
</dbReference>
<dbReference type="InterPro" id="IPR043128">
    <property type="entry name" value="Rev_trsase/Diguanyl_cyclase"/>
</dbReference>
<dbReference type="SUPFAM" id="SSF141868">
    <property type="entry name" value="EAL domain-like"/>
    <property type="match status" value="1"/>
</dbReference>
<dbReference type="Gene3D" id="3.30.450.20">
    <property type="entry name" value="PAS domain"/>
    <property type="match status" value="1"/>
</dbReference>